<reference evidence="1" key="1">
    <citation type="submission" date="2019-10" db="EMBL/GenBank/DDBJ databases">
        <title>Conservation and host-specific expression of non-tandemly repeated heterogenous ribosome RNA gene in arbuscular mycorrhizal fungi.</title>
        <authorList>
            <person name="Maeda T."/>
            <person name="Kobayashi Y."/>
            <person name="Nakagawa T."/>
            <person name="Ezawa T."/>
            <person name="Yamaguchi K."/>
            <person name="Bino T."/>
            <person name="Nishimoto Y."/>
            <person name="Shigenobu S."/>
            <person name="Kawaguchi M."/>
        </authorList>
    </citation>
    <scope>NUCLEOTIDE SEQUENCE</scope>
    <source>
        <strain evidence="1">HR1</strain>
    </source>
</reference>
<evidence type="ECO:0000313" key="2">
    <source>
        <dbReference type="Proteomes" id="UP000615446"/>
    </source>
</evidence>
<name>A0A8H3R389_9GLOM</name>
<evidence type="ECO:0000313" key="1">
    <source>
        <dbReference type="EMBL" id="GET01228.1"/>
    </source>
</evidence>
<keyword evidence="1" id="KW-0808">Transferase</keyword>
<comment type="caution">
    <text evidence="1">The sequence shown here is derived from an EMBL/GenBank/DDBJ whole genome shotgun (WGS) entry which is preliminary data.</text>
</comment>
<dbReference type="AlphaFoldDB" id="A0A8H3R389"/>
<proteinExistence type="predicted"/>
<dbReference type="EMBL" id="BLAL01000297">
    <property type="protein sequence ID" value="GET01228.1"/>
    <property type="molecule type" value="Genomic_DNA"/>
</dbReference>
<dbReference type="Proteomes" id="UP000615446">
    <property type="component" value="Unassembled WGS sequence"/>
</dbReference>
<accession>A0A8H3R389</accession>
<dbReference type="GO" id="GO:0003964">
    <property type="term" value="F:RNA-directed DNA polymerase activity"/>
    <property type="evidence" value="ECO:0007669"/>
    <property type="project" value="UniProtKB-KW"/>
</dbReference>
<keyword evidence="1" id="KW-0695">RNA-directed DNA polymerase</keyword>
<organism evidence="1 2">
    <name type="scientific">Rhizophagus clarus</name>
    <dbReference type="NCBI Taxonomy" id="94130"/>
    <lineage>
        <taxon>Eukaryota</taxon>
        <taxon>Fungi</taxon>
        <taxon>Fungi incertae sedis</taxon>
        <taxon>Mucoromycota</taxon>
        <taxon>Glomeromycotina</taxon>
        <taxon>Glomeromycetes</taxon>
        <taxon>Glomerales</taxon>
        <taxon>Glomeraceae</taxon>
        <taxon>Rhizophagus</taxon>
    </lineage>
</organism>
<sequence>MMSQLKLLNHFKKELSSKQRAFEAREDNFLHKQDQFITSALNRDCSIGPSRSLYKSLSSLSSRWSSRYQPIDLPSDNIYDFVMSPISLAELCFTIRSLPCGKTAGLSGIPYEAFKHLSNDNLSWLLRLFNDCLFAGDILIEWQNASVYPIPKPTQFDGLLKNTRPIILLETAHKLLVSLITSQLSGILAKYNVLQDGNFAGLPGSSTQLSI</sequence>
<keyword evidence="1" id="KW-0548">Nucleotidyltransferase</keyword>
<dbReference type="OrthoDB" id="2430179at2759"/>
<gene>
    <name evidence="1" type="ORF">RCL2_002764800</name>
</gene>
<protein>
    <submittedName>
        <fullName evidence="1">RNA-directed DNA polymerase from mobile element jockey-like</fullName>
    </submittedName>
</protein>
<dbReference type="PANTHER" id="PTHR19446">
    <property type="entry name" value="REVERSE TRANSCRIPTASES"/>
    <property type="match status" value="1"/>
</dbReference>